<dbReference type="OrthoDB" id="16820at2759"/>
<evidence type="ECO:0000256" key="6">
    <source>
        <dbReference type="SAM" id="Phobius"/>
    </source>
</evidence>
<keyword evidence="3" id="KW-0274">FAD</keyword>
<evidence type="ECO:0000256" key="1">
    <source>
        <dbReference type="ARBA" id="ARBA00007992"/>
    </source>
</evidence>
<dbReference type="PANTHER" id="PTHR13789:SF309">
    <property type="entry name" value="PUTATIVE (AFU_ORTHOLOGUE AFUA_6G14510)-RELATED"/>
    <property type="match status" value="1"/>
</dbReference>
<comment type="caution">
    <text evidence="8">The sequence shown here is derived from an EMBL/GenBank/DDBJ whole genome shotgun (WGS) entry which is preliminary data.</text>
</comment>
<evidence type="ECO:0000313" key="9">
    <source>
        <dbReference type="EMBL" id="KAF3198473.1"/>
    </source>
</evidence>
<comment type="similarity">
    <text evidence="1">Belongs to the paxM FAD-dependent monooxygenase family.</text>
</comment>
<keyword evidence="6" id="KW-0472">Membrane</keyword>
<accession>A0A7C8P458</accession>
<dbReference type="InterPro" id="IPR002938">
    <property type="entry name" value="FAD-bd"/>
</dbReference>
<evidence type="ECO:0000256" key="3">
    <source>
        <dbReference type="ARBA" id="ARBA00022827"/>
    </source>
</evidence>
<evidence type="ECO:0000256" key="4">
    <source>
        <dbReference type="ARBA" id="ARBA00023002"/>
    </source>
</evidence>
<reference evidence="8 10" key="1">
    <citation type="submission" date="2019-06" db="EMBL/GenBank/DDBJ databases">
        <authorList>
            <person name="Palmer J.M."/>
        </authorList>
    </citation>
    <scope>NUCLEOTIDE SEQUENCE [LARGE SCALE GENOMIC DNA]</scope>
    <source>
        <strain evidence="9">TWF679</strain>
        <strain evidence="8 10">TWF788</strain>
    </source>
</reference>
<dbReference type="Pfam" id="PF01494">
    <property type="entry name" value="FAD_binding_3"/>
    <property type="match status" value="1"/>
</dbReference>
<keyword evidence="6" id="KW-1133">Transmembrane helix</keyword>
<dbReference type="GO" id="GO:0071949">
    <property type="term" value="F:FAD binding"/>
    <property type="evidence" value="ECO:0007669"/>
    <property type="project" value="InterPro"/>
</dbReference>
<keyword evidence="2" id="KW-0285">Flavoprotein</keyword>
<evidence type="ECO:0000256" key="5">
    <source>
        <dbReference type="ARBA" id="ARBA00023033"/>
    </source>
</evidence>
<feature type="transmembrane region" description="Helical" evidence="6">
    <location>
        <begin position="402"/>
        <end position="421"/>
    </location>
</feature>
<dbReference type="PRINTS" id="PR00420">
    <property type="entry name" value="RNGMNOXGNASE"/>
</dbReference>
<dbReference type="Proteomes" id="UP000479691">
    <property type="component" value="Unassembled WGS sequence"/>
</dbReference>
<dbReference type="EMBL" id="JAABOE010000176">
    <property type="protein sequence ID" value="KAF3159925.1"/>
    <property type="molecule type" value="Genomic_DNA"/>
</dbReference>
<dbReference type="InterPro" id="IPR036188">
    <property type="entry name" value="FAD/NAD-bd_sf"/>
</dbReference>
<keyword evidence="4" id="KW-0560">Oxidoreductase</keyword>
<keyword evidence="5" id="KW-0503">Monooxygenase</keyword>
<keyword evidence="6" id="KW-0812">Transmembrane</keyword>
<organism evidence="8 10">
    <name type="scientific">Orbilia oligospora</name>
    <name type="common">Nematode-trapping fungus</name>
    <name type="synonym">Arthrobotrys oligospora</name>
    <dbReference type="NCBI Taxonomy" id="2813651"/>
    <lineage>
        <taxon>Eukaryota</taxon>
        <taxon>Fungi</taxon>
        <taxon>Dikarya</taxon>
        <taxon>Ascomycota</taxon>
        <taxon>Pezizomycotina</taxon>
        <taxon>Orbiliomycetes</taxon>
        <taxon>Orbiliales</taxon>
        <taxon>Orbiliaceae</taxon>
        <taxon>Orbilia</taxon>
    </lineage>
</organism>
<dbReference type="AlphaFoldDB" id="A0A7C8P458"/>
<dbReference type="SUPFAM" id="SSF51905">
    <property type="entry name" value="FAD/NAD(P)-binding domain"/>
    <property type="match status" value="1"/>
</dbReference>
<dbReference type="GO" id="GO:0004497">
    <property type="term" value="F:monooxygenase activity"/>
    <property type="evidence" value="ECO:0007669"/>
    <property type="project" value="UniProtKB-KW"/>
</dbReference>
<dbReference type="PANTHER" id="PTHR13789">
    <property type="entry name" value="MONOOXYGENASE"/>
    <property type="match status" value="1"/>
</dbReference>
<protein>
    <recommendedName>
        <fullName evidence="7">FAD-binding domain-containing protein</fullName>
    </recommendedName>
</protein>
<dbReference type="Proteomes" id="UP000614610">
    <property type="component" value="Unassembled WGS sequence"/>
</dbReference>
<dbReference type="Gene3D" id="3.50.50.60">
    <property type="entry name" value="FAD/NAD(P)-binding domain"/>
    <property type="match status" value="1"/>
</dbReference>
<dbReference type="InterPro" id="IPR050493">
    <property type="entry name" value="FAD-dep_Monooxygenase_BioMet"/>
</dbReference>
<evidence type="ECO:0000313" key="8">
    <source>
        <dbReference type="EMBL" id="KAF3159925.1"/>
    </source>
</evidence>
<sequence>MASPNIIIIGSGLAGLSFSLFLTRLLPTASIKIYEVRPSTHPSTSGTINLTPNALRVLDHLGVYKSISPQGYNFDNLTLLNHQFDFLASIPIAGISEFEYQSLRIERRIVHSALLQKVMEYGRLRIEIIYDSKCESVEESDAGVTVKFTNGGFTTGDILIACDGIHSTVRKSFVKDPKDFDPKYTGQISLGGNISKSQIQQFNVNNNPYPLMMFGPETSTGANFMVWPYNNSGDQFTFFTTLSKPEEDKDSWKSYSNSKEFLKSIMQETFLSDGSPWNEMVKKTIELSEADSYRFWPFYLHSIPEKFYSEKARIIMIGDAAHAMPPSGGQGAAMAFEDAETLAYSLAVAFNTIESGSGINTPHGHDILSKWSNNRIARMNTIQEMNKRMSDMRKGSSGSTSGVLFTVKVWAIWILGLLGVLGRTRRVVNNYDARKEAAVWLGEGVLAGLE</sequence>
<evidence type="ECO:0000256" key="2">
    <source>
        <dbReference type="ARBA" id="ARBA00022630"/>
    </source>
</evidence>
<feature type="domain" description="FAD-binding" evidence="7">
    <location>
        <begin position="6"/>
        <end position="351"/>
    </location>
</feature>
<proteinExistence type="inferred from homology"/>
<evidence type="ECO:0000313" key="10">
    <source>
        <dbReference type="Proteomes" id="UP000479691"/>
    </source>
</evidence>
<dbReference type="EMBL" id="WIWT01000133">
    <property type="protein sequence ID" value="KAF3198473.1"/>
    <property type="molecule type" value="Genomic_DNA"/>
</dbReference>
<name>A0A7C8P458_ORBOL</name>
<evidence type="ECO:0000259" key="7">
    <source>
        <dbReference type="Pfam" id="PF01494"/>
    </source>
</evidence>
<gene>
    <name evidence="9" type="ORF">TWF679_002048</name>
    <name evidence="8" type="ORF">TWF788_003457</name>
</gene>